<dbReference type="Pfam" id="PF08638">
    <property type="entry name" value="Med14"/>
    <property type="match status" value="1"/>
</dbReference>
<dbReference type="PANTHER" id="PTHR12809">
    <property type="entry name" value="MEDIATOR COMPLEX SUBUNIT"/>
    <property type="match status" value="1"/>
</dbReference>
<dbReference type="GO" id="GO:0003712">
    <property type="term" value="F:transcription coregulator activity"/>
    <property type="evidence" value="ECO:0007669"/>
    <property type="project" value="UniProtKB-UniRule"/>
</dbReference>
<feature type="compositionally biased region" description="Low complexity" evidence="10">
    <location>
        <begin position="305"/>
        <end position="315"/>
    </location>
</feature>
<keyword evidence="6 9" id="KW-0804">Transcription</keyword>
<comment type="subcellular location">
    <subcellularLocation>
        <location evidence="1 9">Nucleus</location>
    </subcellularLocation>
</comment>
<dbReference type="InterPro" id="IPR013947">
    <property type="entry name" value="Mediator_Med14"/>
</dbReference>
<dbReference type="GO" id="GO:0070847">
    <property type="term" value="C:core mediator complex"/>
    <property type="evidence" value="ECO:0007669"/>
    <property type="project" value="TreeGrafter"/>
</dbReference>
<organism evidence="12 13">
    <name type="scientific">Rhodotorula diobovata</name>
    <dbReference type="NCBI Taxonomy" id="5288"/>
    <lineage>
        <taxon>Eukaryota</taxon>
        <taxon>Fungi</taxon>
        <taxon>Dikarya</taxon>
        <taxon>Basidiomycota</taxon>
        <taxon>Pucciniomycotina</taxon>
        <taxon>Microbotryomycetes</taxon>
        <taxon>Sporidiobolales</taxon>
        <taxon>Sporidiobolaceae</taxon>
        <taxon>Rhodotorula</taxon>
    </lineage>
</organism>
<dbReference type="AlphaFoldDB" id="A0A5C5FWM0"/>
<feature type="compositionally biased region" description="Basic and acidic residues" evidence="10">
    <location>
        <begin position="316"/>
        <end position="339"/>
    </location>
</feature>
<feature type="region of interest" description="Disordered" evidence="10">
    <location>
        <begin position="276"/>
        <end position="342"/>
    </location>
</feature>
<evidence type="ECO:0000256" key="7">
    <source>
        <dbReference type="ARBA" id="ARBA00023242"/>
    </source>
</evidence>
<dbReference type="InterPro" id="IPR055122">
    <property type="entry name" value="Med14_N"/>
</dbReference>
<protein>
    <recommendedName>
        <fullName evidence="3 9">Mediator of RNA polymerase II transcription subunit 14</fullName>
    </recommendedName>
    <alternativeName>
        <fullName evidence="8 9">Mediator complex subunit 14</fullName>
    </alternativeName>
</protein>
<keyword evidence="5 9" id="KW-0010">Activator</keyword>
<evidence type="ECO:0000256" key="5">
    <source>
        <dbReference type="ARBA" id="ARBA00023159"/>
    </source>
</evidence>
<evidence type="ECO:0000256" key="4">
    <source>
        <dbReference type="ARBA" id="ARBA00023015"/>
    </source>
</evidence>
<proteinExistence type="inferred from homology"/>
<keyword evidence="13" id="KW-1185">Reference proteome</keyword>
<feature type="compositionally biased region" description="Gly residues" evidence="10">
    <location>
        <begin position="676"/>
        <end position="696"/>
    </location>
</feature>
<evidence type="ECO:0000313" key="13">
    <source>
        <dbReference type="Proteomes" id="UP000311382"/>
    </source>
</evidence>
<feature type="compositionally biased region" description="Low complexity" evidence="10">
    <location>
        <begin position="1064"/>
        <end position="1074"/>
    </location>
</feature>
<evidence type="ECO:0000313" key="12">
    <source>
        <dbReference type="EMBL" id="TNY21035.1"/>
    </source>
</evidence>
<evidence type="ECO:0000259" key="11">
    <source>
        <dbReference type="Pfam" id="PF08638"/>
    </source>
</evidence>
<evidence type="ECO:0000256" key="6">
    <source>
        <dbReference type="ARBA" id="ARBA00023163"/>
    </source>
</evidence>
<feature type="region of interest" description="Disordered" evidence="10">
    <location>
        <begin position="672"/>
        <end position="698"/>
    </location>
</feature>
<evidence type="ECO:0000256" key="8">
    <source>
        <dbReference type="ARBA" id="ARBA00032007"/>
    </source>
</evidence>
<dbReference type="PANTHER" id="PTHR12809:SF2">
    <property type="entry name" value="MEDIATOR OF RNA POLYMERASE II TRANSCRIPTION SUBUNIT 14"/>
    <property type="match status" value="1"/>
</dbReference>
<comment type="subunit">
    <text evidence="9">Component of the Mediator complex.</text>
</comment>
<comment type="function">
    <text evidence="9">Component of the Mediator complex, a coactivator involved in the regulated transcription of nearly all RNA polymerase II-dependent genes. Mediator functions as a bridge to convey information from gene-specific regulatory proteins to the basal RNA polymerase II transcription machinery. Mediator is recruited to promoters by direct interactions with regulatory proteins and serves as a scaffold for the assembly of a functional preinitiation complex with RNA polymerase II and the general transcription factors.</text>
</comment>
<evidence type="ECO:0000256" key="1">
    <source>
        <dbReference type="ARBA" id="ARBA00004123"/>
    </source>
</evidence>
<evidence type="ECO:0000256" key="2">
    <source>
        <dbReference type="ARBA" id="ARBA00007813"/>
    </source>
</evidence>
<dbReference type="Proteomes" id="UP000311382">
    <property type="component" value="Unassembled WGS sequence"/>
</dbReference>
<comment type="caution">
    <text evidence="12">The sequence shown here is derived from an EMBL/GenBank/DDBJ whole genome shotgun (WGS) entry which is preliminary data.</text>
</comment>
<dbReference type="EMBL" id="SOZI01000052">
    <property type="protein sequence ID" value="TNY21035.1"/>
    <property type="molecule type" value="Genomic_DNA"/>
</dbReference>
<dbReference type="STRING" id="5288.A0A5C5FWM0"/>
<sequence length="1099" mass="115400">MDHMASSIVDDPPPLDAELPTVLHDLVPLSYLVDRVVSSAYSDLATLVETLPSHPDQHRKRALVDYVLHTRRQLVKLLVLTRWSTEAAPIHKAMNLVGFLSRQNHAVDSSVAALADTATMLAAARVRNYDLATALDVLTLGTYPSLPASLSDRFHAGAAAPLSDDQVLDTLRDVDDVLRWRLVMRREHVPEPMTRVPWRIGDGRVVFTVPGMWEATLTYGGGPEEDDEGQEQAEWFLLGVTFLFRVADARGSWAPTPTGPLKEHLVDLCNRQLLRRPYFPPPPPPEAQHHQQALADGAAGEESKAPAANGDGADAAEGKAAESDGVKAAKQSQERQEIVRKRRRDRPLDRAYTFLQRLALSYQLEAVYASAVRLAATSWSGHLRVEISPERDEVRVGYWTHKPEMPPQQQQRPSAPRPATGPGGTLVFSVRPAAGAPAGDEAARAAREGALRAALDAAAAGSAGSGWAGSGSVGAETAGEHARGLGEADGAAAVPAPLEVPPSLSITWLPPSSSSSSSAAPLPLSPTLLTAPPTLVQSQTPAQDLDIEPLLRRVTALHARRTVRRLGRVLRREGEAGARVVGAGGREEEEDEEEEEEEDEEEAGVEGIMGKEHEEGVSVPTVRIPLLPRPRITPSTSTSAQPTPACAAGPAAEALEARIDPRTGCFELCAASSSSSGGGLDAAAAGGAGEGEGEAGGARAQRLRAASERVDRERFALGLAGGAAGAGGGAGAGAAEEAWMRSVGDVVARIRASTILDDLDTLLSLLSLPLSLPSTRRLPLPAREVAKLGPNPALQAGRSALLFVPLSLPGGGAGGGAGGTGAEQWVLAFVLFEEGLRAALLRARDASDGMNAFLELVEVGWLGRAGEGEDAAGEARSAGGKGRGANLGYELRGETVLELWGQCVHRVALFELERQLSARRIPYRLCAAPAAARSPTQRDAVTAGGLVATTPRPFLLVQSGALVRLPEAERLTARDAALQGVVDAQGRIRTTLHLRLRLPLPPTALPDPAELPPGVLWNPKRGVLVLAVEDELDTAVERLLRAFALVLRTVGAAQTAAATATATASASAHAPASPSKKRGAGPVPTPKGQLKGLPNGLGV</sequence>
<feature type="region of interest" description="Disordered" evidence="10">
    <location>
        <begin position="627"/>
        <end position="646"/>
    </location>
</feature>
<dbReference type="GO" id="GO:0006357">
    <property type="term" value="P:regulation of transcription by RNA polymerase II"/>
    <property type="evidence" value="ECO:0007669"/>
    <property type="project" value="InterPro"/>
</dbReference>
<accession>A0A5C5FWM0</accession>
<feature type="region of interest" description="Disordered" evidence="10">
    <location>
        <begin position="574"/>
        <end position="615"/>
    </location>
</feature>
<keyword evidence="7 9" id="KW-0539">Nucleus</keyword>
<feature type="compositionally biased region" description="Gly residues" evidence="10">
    <location>
        <begin position="463"/>
        <end position="472"/>
    </location>
</feature>
<feature type="region of interest" description="Disordered" evidence="10">
    <location>
        <begin position="462"/>
        <end position="487"/>
    </location>
</feature>
<dbReference type="GO" id="GO:0016592">
    <property type="term" value="C:mediator complex"/>
    <property type="evidence" value="ECO:0007669"/>
    <property type="project" value="UniProtKB-UniRule"/>
</dbReference>
<feature type="region of interest" description="Disordered" evidence="10">
    <location>
        <begin position="403"/>
        <end position="424"/>
    </location>
</feature>
<keyword evidence="4 9" id="KW-0805">Transcription regulation</keyword>
<evidence type="ECO:0000256" key="9">
    <source>
        <dbReference type="RuleBase" id="RU365082"/>
    </source>
</evidence>
<dbReference type="OrthoDB" id="205099at2759"/>
<evidence type="ECO:0000256" key="3">
    <source>
        <dbReference type="ARBA" id="ARBA00019619"/>
    </source>
</evidence>
<feature type="domain" description="Mediator complex subunit MED14 N-terminal" evidence="11">
    <location>
        <begin position="27"/>
        <end position="220"/>
    </location>
</feature>
<comment type="similarity">
    <text evidence="2 9">Belongs to the Mediator complex subunit 14 family.</text>
</comment>
<name>A0A5C5FWM0_9BASI</name>
<reference evidence="12 13" key="1">
    <citation type="submission" date="2019-03" db="EMBL/GenBank/DDBJ databases">
        <title>Rhodosporidium diobovatum UCD-FST 08-225 genome sequencing, assembly, and annotation.</title>
        <authorList>
            <person name="Fakankun I.U."/>
            <person name="Fristensky B."/>
            <person name="Levin D.B."/>
        </authorList>
    </citation>
    <scope>NUCLEOTIDE SEQUENCE [LARGE SCALE GENOMIC DNA]</scope>
    <source>
        <strain evidence="12 13">UCD-FST 08-225</strain>
    </source>
</reference>
<feature type="region of interest" description="Disordered" evidence="10">
    <location>
        <begin position="1064"/>
        <end position="1099"/>
    </location>
</feature>
<gene>
    <name evidence="12" type="ORF">DMC30DRAFT_223685</name>
</gene>
<evidence type="ECO:0000256" key="10">
    <source>
        <dbReference type="SAM" id="MobiDB-lite"/>
    </source>
</evidence>
<feature type="compositionally biased region" description="Low complexity" evidence="10">
    <location>
        <begin position="407"/>
        <end position="418"/>
    </location>
</feature>
<feature type="compositionally biased region" description="Acidic residues" evidence="10">
    <location>
        <begin position="587"/>
        <end position="604"/>
    </location>
</feature>